<sequence>MREPNTDRHPDRRYQRAQKRWTEEELECLAAKYGLVSDK</sequence>
<comment type="caution">
    <text evidence="1">The sequence shown here is derived from an EMBL/GenBank/DDBJ whole genome shotgun (WGS) entry which is preliminary data.</text>
</comment>
<protein>
    <submittedName>
        <fullName evidence="1">Uncharacterized protein</fullName>
    </submittedName>
</protein>
<organism evidence="1">
    <name type="scientific">marine sediment metagenome</name>
    <dbReference type="NCBI Taxonomy" id="412755"/>
    <lineage>
        <taxon>unclassified sequences</taxon>
        <taxon>metagenomes</taxon>
        <taxon>ecological metagenomes</taxon>
    </lineage>
</organism>
<evidence type="ECO:0000313" key="1">
    <source>
        <dbReference type="EMBL" id="GAH89180.1"/>
    </source>
</evidence>
<dbReference type="EMBL" id="BARU01037630">
    <property type="protein sequence ID" value="GAH89180.1"/>
    <property type="molecule type" value="Genomic_DNA"/>
</dbReference>
<accession>X1K6B2</accession>
<name>X1K6B2_9ZZZZ</name>
<reference evidence="1" key="1">
    <citation type="journal article" date="2014" name="Front. Microbiol.">
        <title>High frequency of phylogenetically diverse reductive dehalogenase-homologous genes in deep subseafloor sedimentary metagenomes.</title>
        <authorList>
            <person name="Kawai M."/>
            <person name="Futagami T."/>
            <person name="Toyoda A."/>
            <person name="Takaki Y."/>
            <person name="Nishi S."/>
            <person name="Hori S."/>
            <person name="Arai W."/>
            <person name="Tsubouchi T."/>
            <person name="Morono Y."/>
            <person name="Uchiyama I."/>
            <person name="Ito T."/>
            <person name="Fujiyama A."/>
            <person name="Inagaki F."/>
            <person name="Takami H."/>
        </authorList>
    </citation>
    <scope>NUCLEOTIDE SEQUENCE</scope>
    <source>
        <strain evidence="1">Expedition CK06-06</strain>
    </source>
</reference>
<gene>
    <name evidence="1" type="ORF">S03H2_58592</name>
</gene>
<feature type="non-terminal residue" evidence="1">
    <location>
        <position position="39"/>
    </location>
</feature>
<proteinExistence type="predicted"/>
<dbReference type="AlphaFoldDB" id="X1K6B2"/>